<evidence type="ECO:0000313" key="2">
    <source>
        <dbReference type="Proteomes" id="UP001642720"/>
    </source>
</evidence>
<gene>
    <name evidence="1" type="ORF">CCMA1212_008262</name>
</gene>
<sequence length="79" mass="8610">MIQVSKLKVFATELSDAEMFGEKVAQISLVTRASKSQLFLAIIFLKRIKCEMICAGIYIAGQPVQINAANYSLASPDAD</sequence>
<dbReference type="EMBL" id="PPTA01000012">
    <property type="protein sequence ID" value="TFA99814.1"/>
    <property type="molecule type" value="Genomic_DNA"/>
</dbReference>
<reference evidence="1 2" key="1">
    <citation type="submission" date="2018-01" db="EMBL/GenBank/DDBJ databases">
        <title>Genome characterization of the sugarcane-associated fungus Trichoderma ghanense CCMA-1212 and their application in lignocelulose bioconversion.</title>
        <authorList>
            <person name="Steindorff A.S."/>
            <person name="Mendes T.D."/>
            <person name="Vilela E.S.D."/>
            <person name="Rodrigues D.S."/>
            <person name="Formighieri E.F."/>
            <person name="Melo I.S."/>
            <person name="Favaro L.C.L."/>
        </authorList>
    </citation>
    <scope>NUCLEOTIDE SEQUENCE [LARGE SCALE GENOMIC DNA]</scope>
    <source>
        <strain evidence="1 2">CCMA-1212</strain>
    </source>
</reference>
<name>A0ABY2GX86_9HYPO</name>
<comment type="caution">
    <text evidence="1">The sequence shown here is derived from an EMBL/GenBank/DDBJ whole genome shotgun (WGS) entry which is preliminary data.</text>
</comment>
<proteinExistence type="predicted"/>
<organism evidence="1 2">
    <name type="scientific">Trichoderma ghanense</name>
    <dbReference type="NCBI Taxonomy" id="65468"/>
    <lineage>
        <taxon>Eukaryota</taxon>
        <taxon>Fungi</taxon>
        <taxon>Dikarya</taxon>
        <taxon>Ascomycota</taxon>
        <taxon>Pezizomycotina</taxon>
        <taxon>Sordariomycetes</taxon>
        <taxon>Hypocreomycetidae</taxon>
        <taxon>Hypocreales</taxon>
        <taxon>Hypocreaceae</taxon>
        <taxon>Trichoderma</taxon>
    </lineage>
</organism>
<dbReference type="RefSeq" id="XP_073556016.1">
    <property type="nucleotide sequence ID" value="XM_073705403.1"/>
</dbReference>
<keyword evidence="2" id="KW-1185">Reference proteome</keyword>
<dbReference type="GeneID" id="300579853"/>
<protein>
    <submittedName>
        <fullName evidence="1">Uncharacterized protein</fullName>
    </submittedName>
</protein>
<evidence type="ECO:0000313" key="1">
    <source>
        <dbReference type="EMBL" id="TFA99814.1"/>
    </source>
</evidence>
<accession>A0ABY2GX86</accession>
<dbReference type="Proteomes" id="UP001642720">
    <property type="component" value="Unassembled WGS sequence"/>
</dbReference>